<dbReference type="Proteomes" id="UP001604277">
    <property type="component" value="Unassembled WGS sequence"/>
</dbReference>
<proteinExistence type="predicted"/>
<organism evidence="1 2">
    <name type="scientific">Forsythia ovata</name>
    <dbReference type="NCBI Taxonomy" id="205694"/>
    <lineage>
        <taxon>Eukaryota</taxon>
        <taxon>Viridiplantae</taxon>
        <taxon>Streptophyta</taxon>
        <taxon>Embryophyta</taxon>
        <taxon>Tracheophyta</taxon>
        <taxon>Spermatophyta</taxon>
        <taxon>Magnoliopsida</taxon>
        <taxon>eudicotyledons</taxon>
        <taxon>Gunneridae</taxon>
        <taxon>Pentapetalae</taxon>
        <taxon>asterids</taxon>
        <taxon>lamiids</taxon>
        <taxon>Lamiales</taxon>
        <taxon>Oleaceae</taxon>
        <taxon>Forsythieae</taxon>
        <taxon>Forsythia</taxon>
    </lineage>
</organism>
<keyword evidence="2" id="KW-1185">Reference proteome</keyword>
<accession>A0ABD1WRT3</accession>
<protein>
    <submittedName>
        <fullName evidence="1">Guanine nucleotide-binding protein subunit beta-like protein-like</fullName>
    </submittedName>
</protein>
<comment type="caution">
    <text evidence="1">The sequence shown here is derived from an EMBL/GenBank/DDBJ whole genome shotgun (WGS) entry which is preliminary data.</text>
</comment>
<gene>
    <name evidence="1" type="ORF">Fot_05988</name>
</gene>
<evidence type="ECO:0000313" key="2">
    <source>
        <dbReference type="Proteomes" id="UP001604277"/>
    </source>
</evidence>
<sequence>MAAIFELSGSNNERELVVGYKDFISEPCSAENTRRRGGYTTLGTVVIKVWNLESKNVVMDLKVDLKQESEMAAEDTTQATKNKSDNQLNYLLNYFLPNHLVELVEQLILSDLVTYIHVGGNGFGLK</sequence>
<name>A0ABD1WRT3_9LAMI</name>
<dbReference type="AlphaFoldDB" id="A0ABD1WRT3"/>
<reference evidence="2" key="1">
    <citation type="submission" date="2024-07" db="EMBL/GenBank/DDBJ databases">
        <title>Two chromosome-level genome assemblies of Korean endemic species Abeliophyllum distichum and Forsythia ovata (Oleaceae).</title>
        <authorList>
            <person name="Jang H."/>
        </authorList>
    </citation>
    <scope>NUCLEOTIDE SEQUENCE [LARGE SCALE GENOMIC DNA]</scope>
</reference>
<evidence type="ECO:0000313" key="1">
    <source>
        <dbReference type="EMBL" id="KAL2552369.1"/>
    </source>
</evidence>
<dbReference type="EMBL" id="JBFOLJ010000002">
    <property type="protein sequence ID" value="KAL2552369.1"/>
    <property type="molecule type" value="Genomic_DNA"/>
</dbReference>